<dbReference type="Gene3D" id="3.30.360.10">
    <property type="entry name" value="Dihydrodipicolinate Reductase, domain 2"/>
    <property type="match status" value="1"/>
</dbReference>
<dbReference type="AlphaFoldDB" id="A0AB74UHF2"/>
<protein>
    <submittedName>
        <fullName evidence="2">Gfo/Idh/MocA family oxidoreductase</fullName>
    </submittedName>
</protein>
<organism evidence="2">
    <name type="scientific">Salinicola endophyticus</name>
    <dbReference type="NCBI Taxonomy" id="1949083"/>
    <lineage>
        <taxon>Bacteria</taxon>
        <taxon>Pseudomonadati</taxon>
        <taxon>Pseudomonadota</taxon>
        <taxon>Gammaproteobacteria</taxon>
        <taxon>Oceanospirillales</taxon>
        <taxon>Halomonadaceae</taxon>
        <taxon>Salinicola</taxon>
    </lineage>
</organism>
<evidence type="ECO:0000313" key="2">
    <source>
        <dbReference type="EMBL" id="XCJ80440.1"/>
    </source>
</evidence>
<dbReference type="RefSeq" id="WP_353981257.1">
    <property type="nucleotide sequence ID" value="NZ_CP159578.1"/>
</dbReference>
<dbReference type="SUPFAM" id="SSF55347">
    <property type="entry name" value="Glyceraldehyde-3-phosphate dehydrogenase-like, C-terminal domain"/>
    <property type="match status" value="1"/>
</dbReference>
<evidence type="ECO:0000259" key="1">
    <source>
        <dbReference type="Pfam" id="PF22725"/>
    </source>
</evidence>
<dbReference type="PANTHER" id="PTHR43249:SF1">
    <property type="entry name" value="D-GLUCOSIDE 3-DEHYDROGENASE"/>
    <property type="match status" value="1"/>
</dbReference>
<name>A0AB74UHF2_9GAMM</name>
<proteinExistence type="predicted"/>
<dbReference type="InterPro" id="IPR055170">
    <property type="entry name" value="GFO_IDH_MocA-like_dom"/>
</dbReference>
<reference evidence="2" key="1">
    <citation type="submission" date="2024-06" db="EMBL/GenBank/DDBJ databases">
        <title>Complete genome of Salinicola endophyticus HNIBRBA4755.</title>
        <authorList>
            <person name="Shin S.Y."/>
            <person name="Kang H."/>
            <person name="Song J."/>
        </authorList>
    </citation>
    <scope>NUCLEOTIDE SEQUENCE</scope>
    <source>
        <strain evidence="2">HNIBRBA4755</strain>
    </source>
</reference>
<feature type="domain" description="GFO/IDH/MocA-like oxidoreductase" evidence="1">
    <location>
        <begin position="128"/>
        <end position="249"/>
    </location>
</feature>
<sequence>MKSIAMIGCRHPHWHDYAARIQATPGVRLSHLLDSDTPALTDALASTGTARLDSVQQAEEMAALLLLGETGRHLADVRHWLAGHLPLFIEKPLATEREDLNALTTALHAARIPFHSGFFLRMEPALIAARRLIVGGKLGHVHYVRVRFSHDGARSGWLRDGWLVDPELAGFGGFGDLAIHAVDLMQWWGLAPLTAQRAMLCHVLGETPGDDFGAGWLRHPKGLAIIEAGWAAGDWPMLDIELLGSLGALRTCGHELKVHFKDTYHSETLGTLRPDAGLGLDPFLHGLVSGDWSGCIDIDQAARANHVVLDLLEVATSAH</sequence>
<dbReference type="SUPFAM" id="SSF51735">
    <property type="entry name" value="NAD(P)-binding Rossmann-fold domains"/>
    <property type="match status" value="1"/>
</dbReference>
<dbReference type="PANTHER" id="PTHR43249">
    <property type="entry name" value="UDP-N-ACETYL-2-AMINO-2-DEOXY-D-GLUCURONATE OXIDASE"/>
    <property type="match status" value="1"/>
</dbReference>
<dbReference type="Pfam" id="PF22725">
    <property type="entry name" value="GFO_IDH_MocA_C3"/>
    <property type="match status" value="1"/>
</dbReference>
<dbReference type="InterPro" id="IPR036291">
    <property type="entry name" value="NAD(P)-bd_dom_sf"/>
</dbReference>
<dbReference type="Gene3D" id="3.40.50.720">
    <property type="entry name" value="NAD(P)-binding Rossmann-like Domain"/>
    <property type="match status" value="1"/>
</dbReference>
<dbReference type="InterPro" id="IPR052515">
    <property type="entry name" value="Gfo/Idh/MocA_Oxidoreductase"/>
</dbReference>
<dbReference type="EMBL" id="CP159578">
    <property type="protein sequence ID" value="XCJ80440.1"/>
    <property type="molecule type" value="Genomic_DNA"/>
</dbReference>
<accession>A0AB74UHF2</accession>
<gene>
    <name evidence="2" type="ORF">ABV408_04525</name>
</gene>